<dbReference type="InterPro" id="IPR004474">
    <property type="entry name" value="LytR_CpsA_psr"/>
</dbReference>
<evidence type="ECO:0000313" key="7">
    <source>
        <dbReference type="Proteomes" id="UP000317944"/>
    </source>
</evidence>
<dbReference type="OrthoDB" id="27330at2"/>
<dbReference type="InterPro" id="IPR050922">
    <property type="entry name" value="LytR/CpsA/Psr_CW_biosynth"/>
</dbReference>
<evidence type="ECO:0000256" key="2">
    <source>
        <dbReference type="ARBA" id="ARBA00022692"/>
    </source>
</evidence>
<comment type="similarity">
    <text evidence="1">Belongs to the LytR/CpsA/Psr (LCP) family.</text>
</comment>
<sequence length="346" mass="39485">MERKTRSSKKAKPKNKVIKITLLVIVILLLTVTSYGAYAFVKFKNAYDSSKVDLNRAGNKSELREEDVSFKKDPIAILLLGVENYSSKEKDGRADTQMVITLDPDTSEINLITVPRDARVKIENAGEYTGIHKINAAYNYGSITGYGAIKLQLETVEKFLNIPIENFIAVNFDGFRDIVDALGGVTIDVKEDFWEDNIYDRKQRIEFHKGEAHLNGEEALAFVRMRYRPVNASYSREERQRQFLTATINQAKSTNTIFKIGKIADILGKNVETDLDLNEIYALQKRYLNSKNISTKTLEIKGEDQYIGKTSYFIPDMERLEEVSVELRKILKLKEKKFKTNAAIDN</sequence>
<dbReference type="GO" id="GO:0071555">
    <property type="term" value="P:cell wall organization"/>
    <property type="evidence" value="ECO:0007669"/>
    <property type="project" value="UniProtKB-KW"/>
</dbReference>
<keyword evidence="4" id="KW-0472">Membrane</keyword>
<dbReference type="EMBL" id="SADV01000043">
    <property type="protein sequence ID" value="TQR26749.1"/>
    <property type="molecule type" value="Genomic_DNA"/>
</dbReference>
<proteinExistence type="inferred from homology"/>
<comment type="caution">
    <text evidence="6">The sequence shown here is derived from an EMBL/GenBank/DDBJ whole genome shotgun (WGS) entry which is preliminary data.</text>
</comment>
<accession>A0A544U7B2</accession>
<keyword evidence="2" id="KW-0812">Transmembrane</keyword>
<organism evidence="6 7">
    <name type="scientific">Lysinibacillus sphaericus</name>
    <name type="common">Bacillus sphaericus</name>
    <dbReference type="NCBI Taxonomy" id="1421"/>
    <lineage>
        <taxon>Bacteria</taxon>
        <taxon>Bacillati</taxon>
        <taxon>Bacillota</taxon>
        <taxon>Bacilli</taxon>
        <taxon>Bacillales</taxon>
        <taxon>Bacillaceae</taxon>
        <taxon>Lysinibacillus</taxon>
    </lineage>
</organism>
<evidence type="ECO:0000313" key="6">
    <source>
        <dbReference type="EMBL" id="TQR26749.1"/>
    </source>
</evidence>
<evidence type="ECO:0000256" key="3">
    <source>
        <dbReference type="ARBA" id="ARBA00022968"/>
    </source>
</evidence>
<dbReference type="PANTHER" id="PTHR33392">
    <property type="entry name" value="POLYISOPRENYL-TEICHOIC ACID--PEPTIDOGLYCAN TEICHOIC ACID TRANSFERASE TAGU"/>
    <property type="match status" value="1"/>
</dbReference>
<keyword evidence="4" id="KW-1133">Transmembrane helix</keyword>
<reference evidence="6 7" key="1">
    <citation type="submission" date="2018-03" db="EMBL/GenBank/DDBJ databases">
        <title>Aerobic endospore-forming bacteria genome sequencing and assembly.</title>
        <authorList>
            <person name="Cavalcante D.A."/>
            <person name="Driks A."/>
            <person name="Putonti C."/>
            <person name="De-Souza M.T."/>
        </authorList>
    </citation>
    <scope>NUCLEOTIDE SEQUENCE [LARGE SCALE GENOMIC DNA]</scope>
    <source>
        <strain evidence="6 7">SDF0037</strain>
    </source>
</reference>
<dbReference type="NCBIfam" id="TIGR00350">
    <property type="entry name" value="lytR_cpsA_psr"/>
    <property type="match status" value="1"/>
</dbReference>
<evidence type="ECO:0000256" key="1">
    <source>
        <dbReference type="ARBA" id="ARBA00006068"/>
    </source>
</evidence>
<dbReference type="Gene3D" id="3.40.630.190">
    <property type="entry name" value="LCP protein"/>
    <property type="match status" value="1"/>
</dbReference>
<gene>
    <name evidence="6" type="ORF">C7Y47_24240</name>
</gene>
<dbReference type="Proteomes" id="UP000317944">
    <property type="component" value="Unassembled WGS sequence"/>
</dbReference>
<feature type="domain" description="Cell envelope-related transcriptional attenuator" evidence="5">
    <location>
        <begin position="93"/>
        <end position="252"/>
    </location>
</feature>
<evidence type="ECO:0000256" key="4">
    <source>
        <dbReference type="ARBA" id="ARBA00022989"/>
    </source>
</evidence>
<dbReference type="RefSeq" id="WP_142511078.1">
    <property type="nucleotide sequence ID" value="NZ_SADV01000043.1"/>
</dbReference>
<dbReference type="Pfam" id="PF03816">
    <property type="entry name" value="LytR_cpsA_psr"/>
    <property type="match status" value="1"/>
</dbReference>
<evidence type="ECO:0000259" key="5">
    <source>
        <dbReference type="Pfam" id="PF03816"/>
    </source>
</evidence>
<protein>
    <submittedName>
        <fullName evidence="6">LytR family transcriptional regulator</fullName>
    </submittedName>
</protein>
<keyword evidence="3" id="KW-0735">Signal-anchor</keyword>
<name>A0A544U7B2_LYSSH</name>
<dbReference type="PANTHER" id="PTHR33392:SF10">
    <property type="entry name" value="POLYISOPRENYL-TEICHOIC ACID--PEPTIDOGLYCAN TEICHOIC ACID TRANSFERASE TAGV"/>
    <property type="match status" value="1"/>
</dbReference>
<dbReference type="AlphaFoldDB" id="A0A544U7B2"/>